<dbReference type="Proteomes" id="UP000012174">
    <property type="component" value="Unassembled WGS sequence"/>
</dbReference>
<evidence type="ECO:0000256" key="6">
    <source>
        <dbReference type="SAM" id="Phobius"/>
    </source>
</evidence>
<gene>
    <name evidence="8" type="ORF">UCREL1_5797</name>
</gene>
<keyword evidence="4 6" id="KW-1133">Transmembrane helix</keyword>
<feature type="transmembrane region" description="Helical" evidence="6">
    <location>
        <begin position="98"/>
        <end position="117"/>
    </location>
</feature>
<dbReference type="eggNOG" id="KOG0254">
    <property type="taxonomic scope" value="Eukaryota"/>
</dbReference>
<dbReference type="FunFam" id="1.20.1250.20:FF:000078">
    <property type="entry name" value="MFS maltose transporter, putative"/>
    <property type="match status" value="1"/>
</dbReference>
<dbReference type="KEGG" id="ela:UCREL1_5797"/>
<comment type="subcellular location">
    <subcellularLocation>
        <location evidence="1">Membrane</location>
        <topology evidence="1">Multi-pass membrane protein</topology>
    </subcellularLocation>
</comment>
<evidence type="ECO:0000313" key="8">
    <source>
        <dbReference type="EMBL" id="EMR67201.1"/>
    </source>
</evidence>
<feature type="transmembrane region" description="Helical" evidence="6">
    <location>
        <begin position="361"/>
        <end position="383"/>
    </location>
</feature>
<evidence type="ECO:0000256" key="5">
    <source>
        <dbReference type="ARBA" id="ARBA00023136"/>
    </source>
</evidence>
<dbReference type="AlphaFoldDB" id="M7TBE8"/>
<keyword evidence="9" id="KW-1185">Reference proteome</keyword>
<dbReference type="PROSITE" id="PS50850">
    <property type="entry name" value="MFS"/>
    <property type="match status" value="1"/>
</dbReference>
<feature type="transmembrane region" description="Helical" evidence="6">
    <location>
        <begin position="178"/>
        <end position="199"/>
    </location>
</feature>
<dbReference type="GO" id="GO:0005351">
    <property type="term" value="F:carbohydrate:proton symporter activity"/>
    <property type="evidence" value="ECO:0007669"/>
    <property type="project" value="TreeGrafter"/>
</dbReference>
<comment type="similarity">
    <text evidence="2">Belongs to the major facilitator superfamily. Sugar transporter (TC 2.A.1.1) family.</text>
</comment>
<evidence type="ECO:0000256" key="2">
    <source>
        <dbReference type="ARBA" id="ARBA00010992"/>
    </source>
</evidence>
<feature type="transmembrane region" description="Helical" evidence="6">
    <location>
        <begin position="303"/>
        <end position="322"/>
    </location>
</feature>
<evidence type="ECO:0000256" key="4">
    <source>
        <dbReference type="ARBA" id="ARBA00022989"/>
    </source>
</evidence>
<dbReference type="PANTHER" id="PTHR48022">
    <property type="entry name" value="PLASTIDIC GLUCOSE TRANSPORTER 4"/>
    <property type="match status" value="1"/>
</dbReference>
<proteinExistence type="inferred from homology"/>
<dbReference type="PANTHER" id="PTHR48022:SF10">
    <property type="entry name" value="MAJOR FACILITATOR SUPERFAMILY (MFS) PROFILE DOMAIN-CONTAINING PROTEIN"/>
    <property type="match status" value="1"/>
</dbReference>
<dbReference type="Gene3D" id="1.20.1250.20">
    <property type="entry name" value="MFS general substrate transporter like domains"/>
    <property type="match status" value="1"/>
</dbReference>
<dbReference type="HOGENOM" id="CLU_001265_30_1_1"/>
<feature type="transmembrane region" description="Helical" evidence="6">
    <location>
        <begin position="31"/>
        <end position="51"/>
    </location>
</feature>
<dbReference type="InterPro" id="IPR005828">
    <property type="entry name" value="MFS_sugar_transport-like"/>
</dbReference>
<feature type="transmembrane region" description="Helical" evidence="6">
    <location>
        <begin position="71"/>
        <end position="91"/>
    </location>
</feature>
<feature type="domain" description="Major facilitator superfamily (MFS) profile" evidence="7">
    <location>
        <begin position="20"/>
        <end position="454"/>
    </location>
</feature>
<dbReference type="Pfam" id="PF00083">
    <property type="entry name" value="Sugar_tr"/>
    <property type="match status" value="1"/>
</dbReference>
<feature type="transmembrane region" description="Helical" evidence="6">
    <location>
        <begin position="432"/>
        <end position="450"/>
    </location>
</feature>
<dbReference type="InterPro" id="IPR020846">
    <property type="entry name" value="MFS_dom"/>
</dbReference>
<evidence type="ECO:0000256" key="3">
    <source>
        <dbReference type="ARBA" id="ARBA00022692"/>
    </source>
</evidence>
<dbReference type="OMA" id="ANGWYMT"/>
<evidence type="ECO:0000313" key="9">
    <source>
        <dbReference type="Proteomes" id="UP000012174"/>
    </source>
</evidence>
<keyword evidence="5 6" id="KW-0472">Membrane</keyword>
<reference evidence="9" key="1">
    <citation type="journal article" date="2013" name="Genome Announc.">
        <title>Draft genome sequence of the grapevine dieback fungus Eutypa lata UCR-EL1.</title>
        <authorList>
            <person name="Blanco-Ulate B."/>
            <person name="Rolshausen P.E."/>
            <person name="Cantu D."/>
        </authorList>
    </citation>
    <scope>NUCLEOTIDE SEQUENCE [LARGE SCALE GENOMIC DNA]</scope>
    <source>
        <strain evidence="9">UCR-EL1</strain>
    </source>
</reference>
<dbReference type="InterPro" id="IPR036259">
    <property type="entry name" value="MFS_trans_sf"/>
</dbReference>
<name>M7TBE8_EUTLA</name>
<sequence>MSSDKQQSVAMRAHWKSLFAMTLVSLSSFQYGLDFGIIGGLQAMVPFLQVFGYEDPTTPLGYNISSERQQLISSLMVLGSFISSSSAGFSASYIGRKASLWVACVAVFVATALMQATTDIGGLYAGRIILGLGNSVRVPPPPHEIELPTYSSYSKTIGSLIGTVVDNFASKIPNKNAYIIPLGMIHIVPGILAIGLFFVPESPRWLATNGQFEKAERSLRWLRPKEWSVTEELEEMRAALAAEQQLQSKVGYVELFRNPIDRRRTTIAVLALTTQAASGAMFVIAYGTYFFEMASVGNAFENSCILTGVGVVALLANSFIITRYGRRRLLMITGLIICGITQLIMAAVYTVEPGTQKSGKILVGMSVVYIVAYNGMISPYAWVSGGELPSQRLRSHTFGLAAAIGFVGAWLTTFTAPYFINPGSLNWGPKYGYIWAPSCVIAALWIYFFLPEVKGRSLEEIDEMFEAGVPARKFASYQCTGQHAVLEDEKVVEEHHEKV</sequence>
<accession>M7TBE8</accession>
<dbReference type="SUPFAM" id="SSF103473">
    <property type="entry name" value="MFS general substrate transporter"/>
    <property type="match status" value="1"/>
</dbReference>
<dbReference type="EMBL" id="KB706486">
    <property type="protein sequence ID" value="EMR67201.1"/>
    <property type="molecule type" value="Genomic_DNA"/>
</dbReference>
<keyword evidence="3 6" id="KW-0812">Transmembrane</keyword>
<dbReference type="GO" id="GO:0016020">
    <property type="term" value="C:membrane"/>
    <property type="evidence" value="ECO:0007669"/>
    <property type="project" value="UniProtKB-SubCell"/>
</dbReference>
<feature type="transmembrane region" description="Helical" evidence="6">
    <location>
        <begin position="267"/>
        <end position="291"/>
    </location>
</feature>
<protein>
    <submittedName>
        <fullName evidence="8">Putative mfs monosaccharide transporter protein</fullName>
    </submittedName>
</protein>
<dbReference type="InterPro" id="IPR050360">
    <property type="entry name" value="MFS_Sugar_Transporters"/>
</dbReference>
<feature type="transmembrane region" description="Helical" evidence="6">
    <location>
        <begin position="329"/>
        <end position="349"/>
    </location>
</feature>
<organism evidence="8 9">
    <name type="scientific">Eutypa lata (strain UCR-EL1)</name>
    <name type="common">Grapevine dieback disease fungus</name>
    <name type="synonym">Eutypa armeniacae</name>
    <dbReference type="NCBI Taxonomy" id="1287681"/>
    <lineage>
        <taxon>Eukaryota</taxon>
        <taxon>Fungi</taxon>
        <taxon>Dikarya</taxon>
        <taxon>Ascomycota</taxon>
        <taxon>Pezizomycotina</taxon>
        <taxon>Sordariomycetes</taxon>
        <taxon>Xylariomycetidae</taxon>
        <taxon>Xylariales</taxon>
        <taxon>Diatrypaceae</taxon>
        <taxon>Eutypa</taxon>
    </lineage>
</organism>
<feature type="transmembrane region" description="Helical" evidence="6">
    <location>
        <begin position="395"/>
        <end position="420"/>
    </location>
</feature>
<evidence type="ECO:0000259" key="7">
    <source>
        <dbReference type="PROSITE" id="PS50850"/>
    </source>
</evidence>
<evidence type="ECO:0000256" key="1">
    <source>
        <dbReference type="ARBA" id="ARBA00004141"/>
    </source>
</evidence>
<dbReference type="OrthoDB" id="6133115at2759"/>